<evidence type="ECO:0000256" key="6">
    <source>
        <dbReference type="ARBA" id="ARBA00023200"/>
    </source>
</evidence>
<dbReference type="GO" id="GO:0005198">
    <property type="term" value="F:structural molecule activity"/>
    <property type="evidence" value="ECO:0007669"/>
    <property type="project" value="InterPro"/>
</dbReference>
<keyword evidence="5" id="KW-1037">Host cytoskeleton</keyword>
<reference evidence="7" key="1">
    <citation type="journal article" date="2002" name="J. Gen. Virol.">
        <title>Common evolutionary origin of aquareoviruses and orthoreoviruses revealed by genome characterization of Golden shiner reovirus, Grass carp reovirus, Striped bass reovirus and golden ide reovirus (genus Aquareovirus, family Reoviridae).</title>
        <authorList>
            <person name="Attoui H."/>
            <person name="Fang Q."/>
            <person name="Jaafar F.M."/>
            <person name="Cantaloube J.F."/>
            <person name="Biagini P."/>
            <person name="De Micco P."/>
            <person name="De Lamballerie X."/>
        </authorList>
    </citation>
    <scope>NUCLEOTIDE SEQUENCE</scope>
</reference>
<dbReference type="GO" id="GO:0044163">
    <property type="term" value="C:host cytoskeleton"/>
    <property type="evidence" value="ECO:0007669"/>
    <property type="project" value="UniProtKB-SubCell"/>
</dbReference>
<comment type="subcellular location">
    <subcellularLocation>
        <location evidence="1">Host cytoplasm</location>
        <location evidence="1">Host cytoskeleton</location>
    </subcellularLocation>
    <subcellularLocation>
        <location evidence="2">Virion</location>
    </subcellularLocation>
</comment>
<evidence type="ECO:0000256" key="4">
    <source>
        <dbReference type="ARBA" id="ARBA00022844"/>
    </source>
</evidence>
<keyword evidence="4" id="KW-0946">Virion</keyword>
<keyword evidence="3" id="KW-0167">Capsid protein</keyword>
<organism evidence="7">
    <name type="scientific">Golden ide reovirus</name>
    <dbReference type="NCBI Taxonomy" id="185788"/>
    <lineage>
        <taxon>Viruses</taxon>
        <taxon>Riboviria</taxon>
        <taxon>Orthornavirae</taxon>
        <taxon>Duplornaviricota</taxon>
        <taxon>Resentoviricetes</taxon>
        <taxon>Reovirales</taxon>
        <taxon>Spinareoviridae</taxon>
        <taxon>Aquareovirus</taxon>
        <taxon>Aquareovirus graminis</taxon>
    </lineage>
</organism>
<dbReference type="Pfam" id="PF07781">
    <property type="entry name" value="Reovirus_Mu2"/>
    <property type="match status" value="1"/>
</dbReference>
<sequence>MITIVVIPTERFPWTDTNLLNSIDYGLNNIPKSTQRFAVYAPSWLRSQLEEAAVSLTPSQLLAAVQGIHVPVTATFALLPKAKRFAQWLLDDPQANIWHIPPTILNVTVTSKHPTSDIFNYVVGHVSPNAELSITASRVTGAQVVYTRTSKVLGAPLKLAAPTTYYSGYLSSQQLSHVFPSSWTPEPFKKKEICFTILPSLTSPKTFLLDVDAPRDPSFPLSVMWPLLRNDAVKSRRLMPPNALLRRTVDPALKPEWSTDTDQAFRALRLSRPRHAGASAIHNRHHVPVCDLQCALSPEPLNTTDSPPATHITIHAVPSDLLTVLDITVGKEYPLRLESGMYVPWMLMSLLMSDDVTLTGTRRSVKLETAHAAQRPFTQVKILRCVSARVTSVRSGPATYLNAVCLTLPKGSFKSTMIDTLPSLFPEWPVVSATAIVDSDHLGDSLHPTFEQRFVTMLETLPPGTVDQAIRVALATCPTADETALQLIVTSFNELYASCMTEAQRNRAPILTQQGRTLVFAHSDYEMLAANVPIQVIRGAIPMHHTVNIIARPNRVGGTALQLLLDYCYRMQASPIATMPAGALYRQLFGPWLRAKAEHEHLVPISLIAEVPAKVMRASGWTIQDDMPLVINVMRCYRNMNDQVDDVLSRTETSRGIITIGADGIILIEYAPPLPLITLPPSVLLPATYTAIWLEPSRILLTGSNVSVTSGLSWAEVGSPLDVPPPGV</sequence>
<name>Q8JTB1_9REOV</name>
<proteinExistence type="predicted"/>
<dbReference type="EMBL" id="AF450324">
    <property type="protein sequence ID" value="AAM93416.1"/>
    <property type="molecule type" value="Genomic_RNA"/>
</dbReference>
<keyword evidence="6" id="KW-1035">Host cytoplasm</keyword>
<evidence type="ECO:0000256" key="2">
    <source>
        <dbReference type="ARBA" id="ARBA00004328"/>
    </source>
</evidence>
<evidence type="ECO:0000256" key="3">
    <source>
        <dbReference type="ARBA" id="ARBA00022561"/>
    </source>
</evidence>
<evidence type="ECO:0000256" key="5">
    <source>
        <dbReference type="ARBA" id="ARBA00023111"/>
    </source>
</evidence>
<protein>
    <submittedName>
        <fullName evidence="7">Core protein NTPase/VP5</fullName>
    </submittedName>
</protein>
<dbReference type="GO" id="GO:0019028">
    <property type="term" value="C:viral capsid"/>
    <property type="evidence" value="ECO:0007669"/>
    <property type="project" value="UniProtKB-KW"/>
</dbReference>
<dbReference type="InterPro" id="IPR012494">
    <property type="entry name" value="Reovirus_Mu2"/>
</dbReference>
<evidence type="ECO:0000313" key="7">
    <source>
        <dbReference type="EMBL" id="AAM93416.1"/>
    </source>
</evidence>
<accession>Q8JTB1</accession>
<evidence type="ECO:0000256" key="1">
    <source>
        <dbReference type="ARBA" id="ARBA00004133"/>
    </source>
</evidence>